<feature type="domain" description="Lariat debranching enzyme C-terminal" evidence="1">
    <location>
        <begin position="260"/>
        <end position="400"/>
    </location>
</feature>
<dbReference type="PANTHER" id="PTHR12849:SF0">
    <property type="entry name" value="LARIAT DEBRANCHING ENZYME"/>
    <property type="match status" value="1"/>
</dbReference>
<dbReference type="Pfam" id="PF00149">
    <property type="entry name" value="Metallophos"/>
    <property type="match status" value="1"/>
</dbReference>
<evidence type="ECO:0000259" key="1">
    <source>
        <dbReference type="SMART" id="SM01124"/>
    </source>
</evidence>
<proteinExistence type="predicted"/>
<dbReference type="Proteomes" id="UP001233271">
    <property type="component" value="Chromosome 4"/>
</dbReference>
<accession>A0AA48L454</accession>
<dbReference type="GeneID" id="85495473"/>
<keyword evidence="3" id="KW-1185">Reference proteome</keyword>
<gene>
    <name evidence="2" type="primary">DBR1</name>
    <name evidence="2" type="ORF">CcaverHIS019_0404230</name>
</gene>
<organism evidence="2 3">
    <name type="scientific">Cutaneotrichosporon cavernicola</name>
    <dbReference type="NCBI Taxonomy" id="279322"/>
    <lineage>
        <taxon>Eukaryota</taxon>
        <taxon>Fungi</taxon>
        <taxon>Dikarya</taxon>
        <taxon>Basidiomycota</taxon>
        <taxon>Agaricomycotina</taxon>
        <taxon>Tremellomycetes</taxon>
        <taxon>Trichosporonales</taxon>
        <taxon>Trichosporonaceae</taxon>
        <taxon>Cutaneotrichosporon</taxon>
    </lineage>
</organism>
<evidence type="ECO:0000313" key="2">
    <source>
        <dbReference type="EMBL" id="BEI91603.1"/>
    </source>
</evidence>
<dbReference type="EMBL" id="AP028215">
    <property type="protein sequence ID" value="BEI91603.1"/>
    <property type="molecule type" value="Genomic_DNA"/>
</dbReference>
<dbReference type="InterPro" id="IPR029052">
    <property type="entry name" value="Metallo-depent_PP-like"/>
</dbReference>
<dbReference type="PANTHER" id="PTHR12849">
    <property type="entry name" value="RNA LARIAT DEBRANCHING ENZYME"/>
    <property type="match status" value="1"/>
</dbReference>
<sequence>MRIAIVGCLHGSLSEMYQTLPPVDLVLCCGDFQGFRNEADLDSCHVPEKYRTLGSFHHYYAEPRDIPLTIVVGGNHEASNYMCELFYGGWLAHNIYYLGVAGSVIVNGLRIAGASGIYNQNSFGRGHFERAPLKGGSLRSVYHLRQWNEERLRLLPPVDIFLSHDWPVDITKYGDGKALVSAMPRFRSSIDTGTFGAPPLTRVLNAIRARYWFAAHMHVKFPAVKVHAANPTVSEPHYPSDPTPKEWLDAHAIHPRGSIKPGPTNQRATRFLALSKPLPGKKDWWQEVLDIPAPSDKSPPTLTFDRAWLAITKATHPFPRAHNPPILPDGASALPPSTLPADVNARIEAALSSLDNSAEVSNVQVFVKTAPAEGDGIPEAHYTNPQTTAFCAFLGIQDLTNPAPP</sequence>
<dbReference type="Pfam" id="PF05011">
    <property type="entry name" value="DBR1"/>
    <property type="match status" value="1"/>
</dbReference>
<dbReference type="InterPro" id="IPR007708">
    <property type="entry name" value="DBR1_C"/>
</dbReference>
<evidence type="ECO:0000313" key="3">
    <source>
        <dbReference type="Proteomes" id="UP001233271"/>
    </source>
</evidence>
<dbReference type="SUPFAM" id="SSF56300">
    <property type="entry name" value="Metallo-dependent phosphatases"/>
    <property type="match status" value="1"/>
</dbReference>
<dbReference type="GO" id="GO:0000398">
    <property type="term" value="P:mRNA splicing, via spliceosome"/>
    <property type="evidence" value="ECO:0007669"/>
    <property type="project" value="TreeGrafter"/>
</dbReference>
<dbReference type="KEGG" id="ccac:CcaHIS019_0404230"/>
<dbReference type="GO" id="GO:0008419">
    <property type="term" value="F:RNA lariat debranching enzyme activity"/>
    <property type="evidence" value="ECO:0007669"/>
    <property type="project" value="TreeGrafter"/>
</dbReference>
<reference evidence="2" key="1">
    <citation type="journal article" date="2023" name="BMC Genomics">
        <title>Chromosome-level genome assemblies of Cutaneotrichosporon spp. (Trichosporonales, Basidiomycota) reveal imbalanced evolution between nucleotide sequences and chromosome synteny.</title>
        <authorList>
            <person name="Kobayashi Y."/>
            <person name="Kayamori A."/>
            <person name="Aoki K."/>
            <person name="Shiwa Y."/>
            <person name="Matsutani M."/>
            <person name="Fujita N."/>
            <person name="Sugita T."/>
            <person name="Iwasaki W."/>
            <person name="Tanaka N."/>
            <person name="Takashima M."/>
        </authorList>
    </citation>
    <scope>NUCLEOTIDE SEQUENCE</scope>
    <source>
        <strain evidence="2">HIS019</strain>
    </source>
</reference>
<protein>
    <recommendedName>
        <fullName evidence="1">Lariat debranching enzyme C-terminal domain-containing protein</fullName>
    </recommendedName>
</protein>
<dbReference type="AlphaFoldDB" id="A0AA48L454"/>
<dbReference type="SMART" id="SM01124">
    <property type="entry name" value="DBR1"/>
    <property type="match status" value="1"/>
</dbReference>
<dbReference type="GO" id="GO:0005634">
    <property type="term" value="C:nucleus"/>
    <property type="evidence" value="ECO:0007669"/>
    <property type="project" value="TreeGrafter"/>
</dbReference>
<dbReference type="InterPro" id="IPR004843">
    <property type="entry name" value="Calcineurin-like_PHP"/>
</dbReference>
<dbReference type="RefSeq" id="XP_060456868.1">
    <property type="nucleotide sequence ID" value="XM_060600257.1"/>
</dbReference>
<name>A0AA48L454_9TREE</name>